<name>A0A2P6QDC8_ROSCH</name>
<feature type="transmembrane region" description="Helical" evidence="1">
    <location>
        <begin position="20"/>
        <end position="39"/>
    </location>
</feature>
<keyword evidence="1" id="KW-1133">Transmembrane helix</keyword>
<dbReference type="Gramene" id="PRQ32182">
    <property type="protein sequence ID" value="PRQ32182"/>
    <property type="gene ID" value="RchiOBHm_Chr5g0043521"/>
</dbReference>
<gene>
    <name evidence="2" type="ORF">RchiOBHm_Chr5g0043521</name>
</gene>
<protein>
    <submittedName>
        <fullName evidence="2">Uncharacterized protein</fullName>
    </submittedName>
</protein>
<accession>A0A2P6QDC8</accession>
<proteinExistence type="predicted"/>
<reference evidence="2 3" key="1">
    <citation type="journal article" date="2018" name="Nat. Genet.">
        <title>The Rosa genome provides new insights in the design of modern roses.</title>
        <authorList>
            <person name="Bendahmane M."/>
        </authorList>
    </citation>
    <scope>NUCLEOTIDE SEQUENCE [LARGE SCALE GENOMIC DNA]</scope>
    <source>
        <strain evidence="3">cv. Old Blush</strain>
    </source>
</reference>
<evidence type="ECO:0000313" key="3">
    <source>
        <dbReference type="Proteomes" id="UP000238479"/>
    </source>
</evidence>
<evidence type="ECO:0000313" key="2">
    <source>
        <dbReference type="EMBL" id="PRQ32182.1"/>
    </source>
</evidence>
<sequence length="42" mass="4902">MRYPRGFWFGYTCDYRVDFLIAGCIIYSIAVFMHGHVILGDP</sequence>
<organism evidence="2 3">
    <name type="scientific">Rosa chinensis</name>
    <name type="common">China rose</name>
    <dbReference type="NCBI Taxonomy" id="74649"/>
    <lineage>
        <taxon>Eukaryota</taxon>
        <taxon>Viridiplantae</taxon>
        <taxon>Streptophyta</taxon>
        <taxon>Embryophyta</taxon>
        <taxon>Tracheophyta</taxon>
        <taxon>Spermatophyta</taxon>
        <taxon>Magnoliopsida</taxon>
        <taxon>eudicotyledons</taxon>
        <taxon>Gunneridae</taxon>
        <taxon>Pentapetalae</taxon>
        <taxon>rosids</taxon>
        <taxon>fabids</taxon>
        <taxon>Rosales</taxon>
        <taxon>Rosaceae</taxon>
        <taxon>Rosoideae</taxon>
        <taxon>Rosoideae incertae sedis</taxon>
        <taxon>Rosa</taxon>
    </lineage>
</organism>
<dbReference type="AlphaFoldDB" id="A0A2P6QDC8"/>
<keyword evidence="3" id="KW-1185">Reference proteome</keyword>
<dbReference type="EMBL" id="PDCK01000043">
    <property type="protein sequence ID" value="PRQ32182.1"/>
    <property type="molecule type" value="Genomic_DNA"/>
</dbReference>
<evidence type="ECO:0000256" key="1">
    <source>
        <dbReference type="SAM" id="Phobius"/>
    </source>
</evidence>
<keyword evidence="1" id="KW-0812">Transmembrane</keyword>
<dbReference type="Proteomes" id="UP000238479">
    <property type="component" value="Chromosome 5"/>
</dbReference>
<keyword evidence="1" id="KW-0472">Membrane</keyword>
<comment type="caution">
    <text evidence="2">The sequence shown here is derived from an EMBL/GenBank/DDBJ whole genome shotgun (WGS) entry which is preliminary data.</text>
</comment>